<keyword evidence="3" id="KW-1185">Reference proteome</keyword>
<dbReference type="OrthoDB" id="2418040at2759"/>
<dbReference type="EMBL" id="JAAAIP010000123">
    <property type="protein sequence ID" value="KAG0325161.1"/>
    <property type="molecule type" value="Genomic_DNA"/>
</dbReference>
<organism evidence="2 3">
    <name type="scientific">Dissophora globulifera</name>
    <dbReference type="NCBI Taxonomy" id="979702"/>
    <lineage>
        <taxon>Eukaryota</taxon>
        <taxon>Fungi</taxon>
        <taxon>Fungi incertae sedis</taxon>
        <taxon>Mucoromycota</taxon>
        <taxon>Mortierellomycotina</taxon>
        <taxon>Mortierellomycetes</taxon>
        <taxon>Mortierellales</taxon>
        <taxon>Mortierellaceae</taxon>
        <taxon>Dissophora</taxon>
    </lineage>
</organism>
<reference evidence="2" key="1">
    <citation type="journal article" date="2020" name="Fungal Divers.">
        <title>Resolving the Mortierellaceae phylogeny through synthesis of multi-gene phylogenetics and phylogenomics.</title>
        <authorList>
            <person name="Vandepol N."/>
            <person name="Liber J."/>
            <person name="Desiro A."/>
            <person name="Na H."/>
            <person name="Kennedy M."/>
            <person name="Barry K."/>
            <person name="Grigoriev I.V."/>
            <person name="Miller A.N."/>
            <person name="O'Donnell K."/>
            <person name="Stajich J.E."/>
            <person name="Bonito G."/>
        </authorList>
    </citation>
    <scope>NUCLEOTIDE SEQUENCE</scope>
    <source>
        <strain evidence="2">REB-010B</strain>
    </source>
</reference>
<evidence type="ECO:0000313" key="3">
    <source>
        <dbReference type="Proteomes" id="UP000738325"/>
    </source>
</evidence>
<dbReference type="Proteomes" id="UP000738325">
    <property type="component" value="Unassembled WGS sequence"/>
</dbReference>
<feature type="compositionally biased region" description="Low complexity" evidence="1">
    <location>
        <begin position="157"/>
        <end position="174"/>
    </location>
</feature>
<proteinExistence type="predicted"/>
<dbReference type="AlphaFoldDB" id="A0A9P6UY06"/>
<evidence type="ECO:0000313" key="2">
    <source>
        <dbReference type="EMBL" id="KAG0325161.1"/>
    </source>
</evidence>
<protein>
    <submittedName>
        <fullName evidence="2">Uncharacterized protein</fullName>
    </submittedName>
</protein>
<accession>A0A9P6UY06</accession>
<feature type="region of interest" description="Disordered" evidence="1">
    <location>
        <begin position="96"/>
        <end position="179"/>
    </location>
</feature>
<sequence>MFSWLNSPQLPDTIETQAFRSIAGGPTLRIGAINDRTHKMKLIPWEDILEVFPTAIYLRDANGIVMPARDGSSKRITPRSIKLQADVVLEVVSNEDIPPKSTRPDNITITKDLPPEHSESALSTSPINRRSTDHTAAAAAQRTSTSTTGSVHQTRKSVSSSSTAEIAAATAAKTPQLENDESDWLPFQANSAPPLAIPSDTVPSEQVEILRQEIVHRLELFSAEQEERLSIIIRACQNRPTR</sequence>
<comment type="caution">
    <text evidence="2">The sequence shown here is derived from an EMBL/GenBank/DDBJ whole genome shotgun (WGS) entry which is preliminary data.</text>
</comment>
<gene>
    <name evidence="2" type="ORF">BGZ99_001002</name>
</gene>
<feature type="compositionally biased region" description="Low complexity" evidence="1">
    <location>
        <begin position="134"/>
        <end position="148"/>
    </location>
</feature>
<evidence type="ECO:0000256" key="1">
    <source>
        <dbReference type="SAM" id="MobiDB-lite"/>
    </source>
</evidence>
<name>A0A9P6UY06_9FUNG</name>